<name>A0A5J5KV60_9MICC</name>
<sequence length="224" mass="23117">MSDPPQEGTSRGKPAACELRGLVLAAGSGERLGLGPKALLRIAPGGRTLLGHTVAVLAEACRDVVVVTGAGAADVRTFLNRVHPSGVTAVENPLWRSGMASSLRAGVRALAAGTGGDRAVLVAVVDQPGLSGEIVERILAARVPGRVVAADYGGGPRHPVVFPGGLLEEAASLARGDAGARSWLRSHPGLVDLVDCSDLDDGSDLDLPEDLDRWKARVRDHRCP</sequence>
<dbReference type="PANTHER" id="PTHR43777">
    <property type="entry name" value="MOLYBDENUM COFACTOR CYTIDYLYLTRANSFERASE"/>
    <property type="match status" value="1"/>
</dbReference>
<protein>
    <submittedName>
        <fullName evidence="2">Nucleotidyltransferase family protein</fullName>
    </submittedName>
</protein>
<gene>
    <name evidence="2" type="ORF">FCK90_12885</name>
</gene>
<dbReference type="Proteomes" id="UP000325957">
    <property type="component" value="Unassembled WGS sequence"/>
</dbReference>
<reference evidence="2 3" key="1">
    <citation type="submission" date="2019-05" db="EMBL/GenBank/DDBJ databases">
        <title>Kocuria coralli sp. nov., a novel actinobacterium isolated from coral reef seawater.</title>
        <authorList>
            <person name="Li J."/>
        </authorList>
    </citation>
    <scope>NUCLEOTIDE SEQUENCE [LARGE SCALE GENOMIC DNA]</scope>
    <source>
        <strain evidence="2 3">SCSIO 13007</strain>
    </source>
</reference>
<dbReference type="AlphaFoldDB" id="A0A5J5KV60"/>
<dbReference type="RefSeq" id="WP_158034715.1">
    <property type="nucleotide sequence ID" value="NZ_ML708626.1"/>
</dbReference>
<dbReference type="Pfam" id="PF12804">
    <property type="entry name" value="NTP_transf_3"/>
    <property type="match status" value="1"/>
</dbReference>
<keyword evidence="3" id="KW-1185">Reference proteome</keyword>
<dbReference type="SUPFAM" id="SSF53448">
    <property type="entry name" value="Nucleotide-diphospho-sugar transferases"/>
    <property type="match status" value="1"/>
</dbReference>
<keyword evidence="2" id="KW-0808">Transferase</keyword>
<evidence type="ECO:0000313" key="3">
    <source>
        <dbReference type="Proteomes" id="UP000325957"/>
    </source>
</evidence>
<dbReference type="CDD" id="cd04182">
    <property type="entry name" value="GT_2_like_f"/>
    <property type="match status" value="1"/>
</dbReference>
<feature type="domain" description="MobA-like NTP transferase" evidence="1">
    <location>
        <begin position="21"/>
        <end position="187"/>
    </location>
</feature>
<dbReference type="EMBL" id="SZWF01000022">
    <property type="protein sequence ID" value="KAA9393278.1"/>
    <property type="molecule type" value="Genomic_DNA"/>
</dbReference>
<evidence type="ECO:0000313" key="2">
    <source>
        <dbReference type="EMBL" id="KAA9393278.1"/>
    </source>
</evidence>
<comment type="caution">
    <text evidence="2">The sequence shown here is derived from an EMBL/GenBank/DDBJ whole genome shotgun (WGS) entry which is preliminary data.</text>
</comment>
<dbReference type="InterPro" id="IPR025877">
    <property type="entry name" value="MobA-like_NTP_Trfase"/>
</dbReference>
<organism evidence="2 3">
    <name type="scientific">Kocuria coralli</name>
    <dbReference type="NCBI Taxonomy" id="1461025"/>
    <lineage>
        <taxon>Bacteria</taxon>
        <taxon>Bacillati</taxon>
        <taxon>Actinomycetota</taxon>
        <taxon>Actinomycetes</taxon>
        <taxon>Micrococcales</taxon>
        <taxon>Micrococcaceae</taxon>
        <taxon>Kocuria</taxon>
    </lineage>
</organism>
<dbReference type="PANTHER" id="PTHR43777:SF1">
    <property type="entry name" value="MOLYBDENUM COFACTOR CYTIDYLYLTRANSFERASE"/>
    <property type="match status" value="1"/>
</dbReference>
<dbReference type="GO" id="GO:0016779">
    <property type="term" value="F:nucleotidyltransferase activity"/>
    <property type="evidence" value="ECO:0007669"/>
    <property type="project" value="UniProtKB-ARBA"/>
</dbReference>
<dbReference type="OrthoDB" id="4427994at2"/>
<proteinExistence type="predicted"/>
<accession>A0A5J5KV60</accession>
<evidence type="ECO:0000259" key="1">
    <source>
        <dbReference type="Pfam" id="PF12804"/>
    </source>
</evidence>
<dbReference type="Gene3D" id="3.90.550.10">
    <property type="entry name" value="Spore Coat Polysaccharide Biosynthesis Protein SpsA, Chain A"/>
    <property type="match status" value="1"/>
</dbReference>
<dbReference type="InterPro" id="IPR029044">
    <property type="entry name" value="Nucleotide-diphossugar_trans"/>
</dbReference>